<dbReference type="GO" id="GO:0051287">
    <property type="term" value="F:NAD binding"/>
    <property type="evidence" value="ECO:0007669"/>
    <property type="project" value="InterPro"/>
</dbReference>
<dbReference type="PANTHER" id="PTHR10996">
    <property type="entry name" value="2-HYDROXYACID DEHYDROGENASE-RELATED"/>
    <property type="match status" value="1"/>
</dbReference>
<dbReference type="InterPro" id="IPR029752">
    <property type="entry name" value="D-isomer_DH_CS1"/>
</dbReference>
<dbReference type="GO" id="GO:0008465">
    <property type="term" value="F:hydroxypyruvate reductase (NADH) activity"/>
    <property type="evidence" value="ECO:0007669"/>
    <property type="project" value="TreeGrafter"/>
</dbReference>
<dbReference type="GO" id="GO:0030267">
    <property type="term" value="F:glyoxylate reductase (NADPH) activity"/>
    <property type="evidence" value="ECO:0007669"/>
    <property type="project" value="TreeGrafter"/>
</dbReference>
<evidence type="ECO:0000259" key="2">
    <source>
        <dbReference type="Pfam" id="PF02826"/>
    </source>
</evidence>
<dbReference type="InterPro" id="IPR050223">
    <property type="entry name" value="D-isomer_2-hydroxyacid_DH"/>
</dbReference>
<dbReference type="InterPro" id="IPR006140">
    <property type="entry name" value="D-isomer_DH_NAD-bd"/>
</dbReference>
<dbReference type="SUPFAM" id="SSF52283">
    <property type="entry name" value="Formate/glycerate dehydrogenase catalytic domain-like"/>
    <property type="match status" value="1"/>
</dbReference>
<evidence type="ECO:0000313" key="4">
    <source>
        <dbReference type="Proteomes" id="UP001054945"/>
    </source>
</evidence>
<dbReference type="InterPro" id="IPR036291">
    <property type="entry name" value="NAD(P)-bd_dom_sf"/>
</dbReference>
<comment type="caution">
    <text evidence="3">The sequence shown here is derived from an EMBL/GenBank/DDBJ whole genome shotgun (WGS) entry which is preliminary data.</text>
</comment>
<keyword evidence="1" id="KW-0560">Oxidoreductase</keyword>
<dbReference type="AlphaFoldDB" id="A0AAV4NAN9"/>
<keyword evidence="4" id="KW-1185">Reference proteome</keyword>
<gene>
    <name evidence="3" type="primary">gyaR</name>
    <name evidence="3" type="ORF">CEXT_30122</name>
</gene>
<organism evidence="3 4">
    <name type="scientific">Caerostris extrusa</name>
    <name type="common">Bark spider</name>
    <name type="synonym">Caerostris bankana</name>
    <dbReference type="NCBI Taxonomy" id="172846"/>
    <lineage>
        <taxon>Eukaryota</taxon>
        <taxon>Metazoa</taxon>
        <taxon>Ecdysozoa</taxon>
        <taxon>Arthropoda</taxon>
        <taxon>Chelicerata</taxon>
        <taxon>Arachnida</taxon>
        <taxon>Araneae</taxon>
        <taxon>Araneomorphae</taxon>
        <taxon>Entelegynae</taxon>
        <taxon>Araneoidea</taxon>
        <taxon>Araneidae</taxon>
        <taxon>Caerostris</taxon>
    </lineage>
</organism>
<proteinExistence type="predicted"/>
<dbReference type="GO" id="GO:0005829">
    <property type="term" value="C:cytosol"/>
    <property type="evidence" value="ECO:0007669"/>
    <property type="project" value="TreeGrafter"/>
</dbReference>
<dbReference type="EMBL" id="BPLR01020696">
    <property type="protein sequence ID" value="GIX81661.1"/>
    <property type="molecule type" value="Genomic_DNA"/>
</dbReference>
<evidence type="ECO:0000313" key="3">
    <source>
        <dbReference type="EMBL" id="GIX81661.1"/>
    </source>
</evidence>
<dbReference type="Pfam" id="PF02826">
    <property type="entry name" value="2-Hacid_dh_C"/>
    <property type="match status" value="1"/>
</dbReference>
<accession>A0AAV4NAN9</accession>
<dbReference type="PANTHER" id="PTHR10996:SF277">
    <property type="entry name" value="GLYOXYLATE REDUCTASE_HYDROXYPYRUVATE REDUCTASE"/>
    <property type="match status" value="1"/>
</dbReference>
<evidence type="ECO:0000256" key="1">
    <source>
        <dbReference type="ARBA" id="ARBA00023002"/>
    </source>
</evidence>
<reference evidence="3 4" key="1">
    <citation type="submission" date="2021-06" db="EMBL/GenBank/DDBJ databases">
        <title>Caerostris extrusa draft genome.</title>
        <authorList>
            <person name="Kono N."/>
            <person name="Arakawa K."/>
        </authorList>
    </citation>
    <scope>NUCLEOTIDE SEQUENCE [LARGE SCALE GENOMIC DNA]</scope>
</reference>
<feature type="domain" description="D-isomer specific 2-hydroxyacid dehydrogenase NAD-binding" evidence="2">
    <location>
        <begin position="113"/>
        <end position="243"/>
    </location>
</feature>
<sequence>MSKKRVFATRLDFPGSGIKLLKEKYEVQCHSEPHIIPEDDLAERIKGADALFCISTDKINKKILDAAGPQLKVIATMSLGFEHIDVNECKKRNIQVCNAANPISVSVVAEFTIGLLLAVSRKIVESSGAILRGEWTETWTPDWYVGRGLTNATVGIVGMGRIGQAVLDRILPFGVAKVLYFDIYTPVLKAEEKGAHFTTFDRLLANSDYIIVTCNLTDDNRGMFDEKAFSLMKPNAVFINTSRHVSRNTFC</sequence>
<dbReference type="Gene3D" id="3.40.50.720">
    <property type="entry name" value="NAD(P)-binding Rossmann-like Domain"/>
    <property type="match status" value="2"/>
</dbReference>
<name>A0AAV4NAN9_CAEEX</name>
<dbReference type="PROSITE" id="PS00065">
    <property type="entry name" value="D_2_HYDROXYACID_DH_1"/>
    <property type="match status" value="1"/>
</dbReference>
<protein>
    <submittedName>
        <fullName evidence="3">Glyoxylate reductase</fullName>
    </submittedName>
</protein>
<dbReference type="SUPFAM" id="SSF51735">
    <property type="entry name" value="NAD(P)-binding Rossmann-fold domains"/>
    <property type="match status" value="1"/>
</dbReference>
<dbReference type="Proteomes" id="UP001054945">
    <property type="component" value="Unassembled WGS sequence"/>
</dbReference>